<accession>A0A179F6U9</accession>
<evidence type="ECO:0000313" key="1">
    <source>
        <dbReference type="EMBL" id="OAQ61184.1"/>
    </source>
</evidence>
<comment type="caution">
    <text evidence="1">The sequence shown here is derived from an EMBL/GenBank/DDBJ whole genome shotgun (WGS) entry which is preliminary data.</text>
</comment>
<dbReference type="RefSeq" id="XP_018138993.1">
    <property type="nucleotide sequence ID" value="XM_018294467.1"/>
</dbReference>
<gene>
    <name evidence="1" type="ORF">VFPPC_16714</name>
</gene>
<keyword evidence="2" id="KW-1185">Reference proteome</keyword>
<sequence>MQILLGTCNPTWISDYLHHFFRLAFGLKSITSQGRVTIRFTPASHSLHLVLLNYPCPKSRVTVC</sequence>
<dbReference type="GeneID" id="28858461"/>
<name>A0A179F6U9_METCM</name>
<dbReference type="AlphaFoldDB" id="A0A179F6U9"/>
<dbReference type="KEGG" id="pchm:VFPPC_16714"/>
<organism evidence="1 2">
    <name type="scientific">Pochonia chlamydosporia 170</name>
    <dbReference type="NCBI Taxonomy" id="1380566"/>
    <lineage>
        <taxon>Eukaryota</taxon>
        <taxon>Fungi</taxon>
        <taxon>Dikarya</taxon>
        <taxon>Ascomycota</taxon>
        <taxon>Pezizomycotina</taxon>
        <taxon>Sordariomycetes</taxon>
        <taxon>Hypocreomycetidae</taxon>
        <taxon>Hypocreales</taxon>
        <taxon>Clavicipitaceae</taxon>
        <taxon>Pochonia</taxon>
    </lineage>
</organism>
<evidence type="ECO:0000313" key="2">
    <source>
        <dbReference type="Proteomes" id="UP000078397"/>
    </source>
</evidence>
<protein>
    <submittedName>
        <fullName evidence="1">Uncharacterized protein</fullName>
    </submittedName>
</protein>
<dbReference type="EMBL" id="LSBJ02000001">
    <property type="protein sequence ID" value="OAQ61184.1"/>
    <property type="molecule type" value="Genomic_DNA"/>
</dbReference>
<proteinExistence type="predicted"/>
<reference evidence="1 2" key="1">
    <citation type="journal article" date="2016" name="PLoS Pathog.">
        <title>Biosynthesis of antibiotic leucinostatins in bio-control fungus Purpureocillium lilacinum and their inhibition on phytophthora revealed by genome mining.</title>
        <authorList>
            <person name="Wang G."/>
            <person name="Liu Z."/>
            <person name="Lin R."/>
            <person name="Li E."/>
            <person name="Mao Z."/>
            <person name="Ling J."/>
            <person name="Yang Y."/>
            <person name="Yin W.B."/>
            <person name="Xie B."/>
        </authorList>
    </citation>
    <scope>NUCLEOTIDE SEQUENCE [LARGE SCALE GENOMIC DNA]</scope>
    <source>
        <strain evidence="1">170</strain>
    </source>
</reference>
<dbReference type="Proteomes" id="UP000078397">
    <property type="component" value="Unassembled WGS sequence"/>
</dbReference>